<name>A0AAV0WJF8_9HEMI</name>
<gene>
    <name evidence="1" type="ORF">MEUPH1_LOCUS11752</name>
</gene>
<dbReference type="Proteomes" id="UP001160148">
    <property type="component" value="Unassembled WGS sequence"/>
</dbReference>
<accession>A0AAV0WJF8</accession>
<sequence>MKFILENRGNTSSEADQNIGLLDQFVSSICSTVKQFSPYYLHVAKNKIFSIVSELELEQFKYTQPPIYLNTFTDQPSVQPHNNFQNISTSNINRICISTTCSSTIH</sequence>
<comment type="caution">
    <text evidence="1">The sequence shown here is derived from an EMBL/GenBank/DDBJ whole genome shotgun (WGS) entry which is preliminary data.</text>
</comment>
<proteinExistence type="predicted"/>
<evidence type="ECO:0000313" key="2">
    <source>
        <dbReference type="Proteomes" id="UP001160148"/>
    </source>
</evidence>
<keyword evidence="2" id="KW-1185">Reference proteome</keyword>
<dbReference type="AlphaFoldDB" id="A0AAV0WJF8"/>
<protein>
    <submittedName>
        <fullName evidence="1">Uncharacterized protein</fullName>
    </submittedName>
</protein>
<dbReference type="EMBL" id="CARXXK010000002">
    <property type="protein sequence ID" value="CAI6355959.1"/>
    <property type="molecule type" value="Genomic_DNA"/>
</dbReference>
<evidence type="ECO:0000313" key="1">
    <source>
        <dbReference type="EMBL" id="CAI6355959.1"/>
    </source>
</evidence>
<reference evidence="1 2" key="1">
    <citation type="submission" date="2023-01" db="EMBL/GenBank/DDBJ databases">
        <authorList>
            <person name="Whitehead M."/>
        </authorList>
    </citation>
    <scope>NUCLEOTIDE SEQUENCE [LARGE SCALE GENOMIC DNA]</scope>
</reference>
<organism evidence="1 2">
    <name type="scientific">Macrosiphum euphorbiae</name>
    <name type="common">potato aphid</name>
    <dbReference type="NCBI Taxonomy" id="13131"/>
    <lineage>
        <taxon>Eukaryota</taxon>
        <taxon>Metazoa</taxon>
        <taxon>Ecdysozoa</taxon>
        <taxon>Arthropoda</taxon>
        <taxon>Hexapoda</taxon>
        <taxon>Insecta</taxon>
        <taxon>Pterygota</taxon>
        <taxon>Neoptera</taxon>
        <taxon>Paraneoptera</taxon>
        <taxon>Hemiptera</taxon>
        <taxon>Sternorrhyncha</taxon>
        <taxon>Aphidomorpha</taxon>
        <taxon>Aphidoidea</taxon>
        <taxon>Aphididae</taxon>
        <taxon>Macrosiphini</taxon>
        <taxon>Macrosiphum</taxon>
    </lineage>
</organism>